<name>A0A0F9J490_9ZZZZ</name>
<evidence type="ECO:0000313" key="1">
    <source>
        <dbReference type="EMBL" id="KKL93992.1"/>
    </source>
</evidence>
<dbReference type="EMBL" id="LAZR01019045">
    <property type="protein sequence ID" value="KKL93992.1"/>
    <property type="molecule type" value="Genomic_DNA"/>
</dbReference>
<dbReference type="AlphaFoldDB" id="A0A0F9J490"/>
<gene>
    <name evidence="1" type="ORF">LCGC14_1869200</name>
</gene>
<feature type="non-terminal residue" evidence="1">
    <location>
        <position position="156"/>
    </location>
</feature>
<dbReference type="InterPro" id="IPR010781">
    <property type="entry name" value="DUF1376"/>
</dbReference>
<comment type="caution">
    <text evidence="1">The sequence shown here is derived from an EMBL/GenBank/DDBJ whole genome shotgun (WGS) entry which is preliminary data.</text>
</comment>
<organism evidence="1">
    <name type="scientific">marine sediment metagenome</name>
    <dbReference type="NCBI Taxonomy" id="412755"/>
    <lineage>
        <taxon>unclassified sequences</taxon>
        <taxon>metagenomes</taxon>
        <taxon>ecological metagenomes</taxon>
    </lineage>
</organism>
<accession>A0A0F9J490</accession>
<protein>
    <recommendedName>
        <fullName evidence="2">DUF1376 domain-containing protein</fullName>
    </recommendedName>
</protein>
<reference evidence="1" key="1">
    <citation type="journal article" date="2015" name="Nature">
        <title>Complex archaea that bridge the gap between prokaryotes and eukaryotes.</title>
        <authorList>
            <person name="Spang A."/>
            <person name="Saw J.H."/>
            <person name="Jorgensen S.L."/>
            <person name="Zaremba-Niedzwiedzka K."/>
            <person name="Martijn J."/>
            <person name="Lind A.E."/>
            <person name="van Eijk R."/>
            <person name="Schleper C."/>
            <person name="Guy L."/>
            <person name="Ettema T.J."/>
        </authorList>
    </citation>
    <scope>NUCLEOTIDE SEQUENCE</scope>
</reference>
<evidence type="ECO:0008006" key="2">
    <source>
        <dbReference type="Google" id="ProtNLM"/>
    </source>
</evidence>
<proteinExistence type="predicted"/>
<sequence>MPTLPYYPMFANDFNMDVLEWTNEEVGIYIRLLNYSWVNGSIPADATSIARVSGADPATCPGLWPVHLASKWVRLTDTGGGEARLVNEYQERIRLEVAEKGAFNKERAKRAAVARWGQKEVGDTSDGMLGASEKAGKGMLEECQSKSHTIYAADAA</sequence>
<dbReference type="Pfam" id="PF07120">
    <property type="entry name" value="DUF1376"/>
    <property type="match status" value="1"/>
</dbReference>